<dbReference type="AlphaFoldDB" id="B9XSS3"/>
<protein>
    <submittedName>
        <fullName evidence="1">Putative phosphohistidine phosphatase, SixA</fullName>
    </submittedName>
</protein>
<name>B9XSS3_PEDPL</name>
<keyword evidence="2" id="KW-1185">Reference proteome</keyword>
<organism evidence="1 2">
    <name type="scientific">Pedosphaera parvula (strain Ellin514)</name>
    <dbReference type="NCBI Taxonomy" id="320771"/>
    <lineage>
        <taxon>Bacteria</taxon>
        <taxon>Pseudomonadati</taxon>
        <taxon>Verrucomicrobiota</taxon>
        <taxon>Pedosphaerae</taxon>
        <taxon>Pedosphaerales</taxon>
        <taxon>Pedosphaeraceae</taxon>
        <taxon>Pedosphaera</taxon>
    </lineage>
</organism>
<evidence type="ECO:0000313" key="1">
    <source>
        <dbReference type="EMBL" id="EEF57125.1"/>
    </source>
</evidence>
<accession>B9XSS3</accession>
<gene>
    <name evidence="1" type="ORF">Cflav_PD0165</name>
</gene>
<sequence length="37" mass="4317">MELFILRHAIAEDRTLHPVRNDSERPLTAKEKRRCGG</sequence>
<comment type="caution">
    <text evidence="1">The sequence shown here is derived from an EMBL/GenBank/DDBJ whole genome shotgun (WGS) entry which is preliminary data.</text>
</comment>
<dbReference type="Proteomes" id="UP000003688">
    <property type="component" value="Unassembled WGS sequence"/>
</dbReference>
<proteinExistence type="predicted"/>
<dbReference type="EMBL" id="ABOX02000085">
    <property type="protein sequence ID" value="EEF57125.1"/>
    <property type="molecule type" value="Genomic_DNA"/>
</dbReference>
<dbReference type="STRING" id="320771.Cflav_PD0165"/>
<reference evidence="1 2" key="1">
    <citation type="journal article" date="2011" name="J. Bacteriol.">
        <title>Genome sequence of 'Pedosphaera parvula' Ellin514, an aerobic Verrucomicrobial isolate from pasture soil.</title>
        <authorList>
            <person name="Kant R."/>
            <person name="van Passel M.W."/>
            <person name="Sangwan P."/>
            <person name="Palva A."/>
            <person name="Lucas S."/>
            <person name="Copeland A."/>
            <person name="Lapidus A."/>
            <person name="Glavina Del Rio T."/>
            <person name="Dalin E."/>
            <person name="Tice H."/>
            <person name="Bruce D."/>
            <person name="Goodwin L."/>
            <person name="Pitluck S."/>
            <person name="Chertkov O."/>
            <person name="Larimer F.W."/>
            <person name="Land M.L."/>
            <person name="Hauser L."/>
            <person name="Brettin T.S."/>
            <person name="Detter J.C."/>
            <person name="Han S."/>
            <person name="de Vos W.M."/>
            <person name="Janssen P.H."/>
            <person name="Smidt H."/>
        </authorList>
    </citation>
    <scope>NUCLEOTIDE SEQUENCE [LARGE SCALE GENOMIC DNA]</scope>
    <source>
        <strain evidence="1 2">Ellin514</strain>
    </source>
</reference>
<evidence type="ECO:0000313" key="2">
    <source>
        <dbReference type="Proteomes" id="UP000003688"/>
    </source>
</evidence>